<dbReference type="InterPro" id="IPR038220">
    <property type="entry name" value="PHOX_C_sf"/>
</dbReference>
<dbReference type="AlphaFoldDB" id="A0A8H7PRE2"/>
<dbReference type="EMBL" id="JAEPQZ010000007">
    <property type="protein sequence ID" value="KAG2178803.1"/>
    <property type="molecule type" value="Genomic_DNA"/>
</dbReference>
<evidence type="ECO:0000313" key="8">
    <source>
        <dbReference type="Proteomes" id="UP000654370"/>
    </source>
</evidence>
<keyword evidence="2" id="KW-0285">Flavoprotein</keyword>
<gene>
    <name evidence="7" type="ORF">INT43_001649</name>
</gene>
<dbReference type="GO" id="GO:0016709">
    <property type="term" value="F:oxidoreductase activity, acting on paired donors, with incorporation or reduction of molecular oxygen, NAD(P)H as one donor, and incorporation of one atom of oxygen"/>
    <property type="evidence" value="ECO:0007669"/>
    <property type="project" value="UniProtKB-ARBA"/>
</dbReference>
<sequence length="640" mass="71851">MIAKQNFAHVTTLIVGAGPAGSFLASNLARLGVQFRIIDKLKVHTTGRAIGLVARTLEILEQVCGSELVDNLVKSGHRIYKQGFWRDGKLTRKSETWECDSLHNYYLINPQLNLEDALRNDIVKLGHQIEYGVKLVEVSTPEDPDEPLLCTLQNETTGELEYVTCKYLIGSDGAHSFVRRSMAVTAAGETPNMVWGIIDAHLKTDFKDIEDANVLYSNEGTAVAFHWGNGITRLAMYLGSPDIANDVVNYRDIRNYLSIDQFIQKMTSVFKNSGYKVEIGEVKWFSIFKIQEKIATEWTAADGRVILLGDACHTHSPGGGLGMQAAIMDAYNLSWKMNLVEKGFANVSILETYTEERRAVAEQFIETSAKIIRVMSNITPSQSSPGLNSSYEKELALLYKRNGQNITVGPAYPFNELNWAGGGSVERNYAFWKSGTTISPGQRAPDVFHMRQYNLRQQEISNETRLFQVTKHPGIFNILIFAKNLDSDIQYHLSDWAAHLSSSNAFFAKYKFEKEQLFAFHTITSAAPDTIDEVNEDVKQFLTNNSTILLEKGLDEDLSNLDDNYYGFRDVTAAEQREQTAHVKYGIPSDETGVILALRPDGYVGAVVCLEDWVHLDEYFDTILGNHNFNSNAEVYDQYL</sequence>
<evidence type="ECO:0000256" key="1">
    <source>
        <dbReference type="ARBA" id="ARBA00007801"/>
    </source>
</evidence>
<feature type="domain" description="FAD-binding" evidence="5">
    <location>
        <begin position="10"/>
        <end position="367"/>
    </location>
</feature>
<organism evidence="7 8">
    <name type="scientific">Mortierella isabellina</name>
    <name type="common">Filamentous fungus</name>
    <name type="synonym">Umbelopsis isabellina</name>
    <dbReference type="NCBI Taxonomy" id="91625"/>
    <lineage>
        <taxon>Eukaryota</taxon>
        <taxon>Fungi</taxon>
        <taxon>Fungi incertae sedis</taxon>
        <taxon>Mucoromycota</taxon>
        <taxon>Mucoromycotina</taxon>
        <taxon>Umbelopsidomycetes</taxon>
        <taxon>Umbelopsidales</taxon>
        <taxon>Umbelopsidaceae</taxon>
        <taxon>Umbelopsis</taxon>
    </lineage>
</organism>
<dbReference type="Pfam" id="PF07976">
    <property type="entry name" value="Phe_hydrox_dim"/>
    <property type="match status" value="1"/>
</dbReference>
<proteinExistence type="inferred from homology"/>
<dbReference type="PRINTS" id="PR00420">
    <property type="entry name" value="RNGMNOXGNASE"/>
</dbReference>
<comment type="caution">
    <text evidence="7">The sequence shown here is derived from an EMBL/GenBank/DDBJ whole genome shotgun (WGS) entry which is preliminary data.</text>
</comment>
<keyword evidence="8" id="KW-1185">Reference proteome</keyword>
<dbReference type="InterPro" id="IPR012941">
    <property type="entry name" value="Phe_hydrox_C_dim_dom"/>
</dbReference>
<dbReference type="InterPro" id="IPR002938">
    <property type="entry name" value="FAD-bd"/>
</dbReference>
<evidence type="ECO:0000256" key="3">
    <source>
        <dbReference type="ARBA" id="ARBA00022827"/>
    </source>
</evidence>
<dbReference type="PANTHER" id="PTHR43004:SF4">
    <property type="entry name" value="FAD-BINDING DOMAIN-CONTAINING PROTEIN"/>
    <property type="match status" value="1"/>
</dbReference>
<dbReference type="Proteomes" id="UP000654370">
    <property type="component" value="Unassembled WGS sequence"/>
</dbReference>
<evidence type="ECO:0000259" key="5">
    <source>
        <dbReference type="Pfam" id="PF01494"/>
    </source>
</evidence>
<evidence type="ECO:0008006" key="9">
    <source>
        <dbReference type="Google" id="ProtNLM"/>
    </source>
</evidence>
<dbReference type="OrthoDB" id="1716816at2759"/>
<evidence type="ECO:0000256" key="4">
    <source>
        <dbReference type="ARBA" id="ARBA00023002"/>
    </source>
</evidence>
<dbReference type="Gene3D" id="3.30.9.10">
    <property type="entry name" value="D-Amino Acid Oxidase, subunit A, domain 2"/>
    <property type="match status" value="1"/>
</dbReference>
<evidence type="ECO:0000259" key="6">
    <source>
        <dbReference type="Pfam" id="PF07976"/>
    </source>
</evidence>
<keyword evidence="4" id="KW-0560">Oxidoreductase</keyword>
<dbReference type="SUPFAM" id="SSF52833">
    <property type="entry name" value="Thioredoxin-like"/>
    <property type="match status" value="1"/>
</dbReference>
<dbReference type="Pfam" id="PF01494">
    <property type="entry name" value="FAD_binding_3"/>
    <property type="match status" value="1"/>
</dbReference>
<dbReference type="Gene3D" id="3.50.50.60">
    <property type="entry name" value="FAD/NAD(P)-binding domain"/>
    <property type="match status" value="1"/>
</dbReference>
<evidence type="ECO:0000256" key="2">
    <source>
        <dbReference type="ARBA" id="ARBA00022630"/>
    </source>
</evidence>
<reference evidence="7" key="1">
    <citation type="submission" date="2020-12" db="EMBL/GenBank/DDBJ databases">
        <title>Metabolic potential, ecology and presence of endohyphal bacteria is reflected in genomic diversity of Mucoromycotina.</title>
        <authorList>
            <person name="Muszewska A."/>
            <person name="Okrasinska A."/>
            <person name="Steczkiewicz K."/>
            <person name="Drgas O."/>
            <person name="Orlowska M."/>
            <person name="Perlinska-Lenart U."/>
            <person name="Aleksandrzak-Piekarczyk T."/>
            <person name="Szatraj K."/>
            <person name="Zielenkiewicz U."/>
            <person name="Pilsyk S."/>
            <person name="Malc E."/>
            <person name="Mieczkowski P."/>
            <person name="Kruszewska J.S."/>
            <person name="Biernat P."/>
            <person name="Pawlowska J."/>
        </authorList>
    </citation>
    <scope>NUCLEOTIDE SEQUENCE</scope>
    <source>
        <strain evidence="7">WA0000067209</strain>
    </source>
</reference>
<dbReference type="Gene3D" id="3.40.30.20">
    <property type="match status" value="1"/>
</dbReference>
<dbReference type="SUPFAM" id="SSF54373">
    <property type="entry name" value="FAD-linked reductases, C-terminal domain"/>
    <property type="match status" value="1"/>
</dbReference>
<dbReference type="SUPFAM" id="SSF51905">
    <property type="entry name" value="FAD/NAD(P)-binding domain"/>
    <property type="match status" value="1"/>
</dbReference>
<keyword evidence="3" id="KW-0274">FAD</keyword>
<dbReference type="InterPro" id="IPR036249">
    <property type="entry name" value="Thioredoxin-like_sf"/>
</dbReference>
<dbReference type="PANTHER" id="PTHR43004">
    <property type="entry name" value="TRK SYSTEM POTASSIUM UPTAKE PROTEIN"/>
    <property type="match status" value="1"/>
</dbReference>
<accession>A0A8H7PRE2</accession>
<feature type="domain" description="Phenol hydroxylase-like C-terminal dimerisation" evidence="6">
    <location>
        <begin position="432"/>
        <end position="624"/>
    </location>
</feature>
<dbReference type="InterPro" id="IPR036188">
    <property type="entry name" value="FAD/NAD-bd_sf"/>
</dbReference>
<dbReference type="GO" id="GO:0071949">
    <property type="term" value="F:FAD binding"/>
    <property type="evidence" value="ECO:0007669"/>
    <property type="project" value="InterPro"/>
</dbReference>
<name>A0A8H7PRE2_MORIS</name>
<dbReference type="InterPro" id="IPR050641">
    <property type="entry name" value="RIFMO-like"/>
</dbReference>
<evidence type="ECO:0000313" key="7">
    <source>
        <dbReference type="EMBL" id="KAG2178803.1"/>
    </source>
</evidence>
<comment type="similarity">
    <text evidence="1">Belongs to the PheA/TfdB FAD monooxygenase family.</text>
</comment>
<protein>
    <recommendedName>
        <fullName evidence="9">FAD-binding domain-containing protein</fullName>
    </recommendedName>
</protein>